<dbReference type="PANTHER" id="PTHR40088:SF1">
    <property type="entry name" value="PECTATE LYASE PEL9"/>
    <property type="match status" value="1"/>
</dbReference>
<evidence type="ECO:0000259" key="10">
    <source>
        <dbReference type="Pfam" id="PF18962"/>
    </source>
</evidence>
<comment type="cofactor">
    <cofactor evidence="1">
        <name>Ca(2+)</name>
        <dbReference type="ChEBI" id="CHEBI:29108"/>
    </cofactor>
</comment>
<dbReference type="InterPro" id="IPR006626">
    <property type="entry name" value="PbH1"/>
</dbReference>
<evidence type="ECO:0000256" key="9">
    <source>
        <dbReference type="SAM" id="SignalP"/>
    </source>
</evidence>
<protein>
    <submittedName>
        <fullName evidence="12">Right-handed parallel beta-helix repeat-containing protein</fullName>
    </submittedName>
</protein>
<evidence type="ECO:0000313" key="12">
    <source>
        <dbReference type="EMBL" id="MCW3785592.1"/>
    </source>
</evidence>
<feature type="chain" id="PRO_5042140459" evidence="9">
    <location>
        <begin position="21"/>
        <end position="501"/>
    </location>
</feature>
<evidence type="ECO:0000256" key="5">
    <source>
        <dbReference type="ARBA" id="ARBA00022729"/>
    </source>
</evidence>
<dbReference type="InterPro" id="IPR052052">
    <property type="entry name" value="Polysaccharide_Lyase_9"/>
</dbReference>
<keyword evidence="4" id="KW-0479">Metal-binding</keyword>
<dbReference type="SUPFAM" id="SSF51126">
    <property type="entry name" value="Pectin lyase-like"/>
    <property type="match status" value="1"/>
</dbReference>
<keyword evidence="6" id="KW-0106">Calcium</keyword>
<sequence>MIRSLFFLLLAFCCFINAEATNYYVSTSGSNSNNGTSTSTPFLTLSQAISVCSSGDDIFVMEGVYTVTSRIRIQNSGSASNRCSIQNYSGGTVILDFSSMVTADANQGILLNGNYWLLKGLTVKGAGDNGLLIDGGSYNVIKQCNFTENRDSGFQMKNGAAYNMVINCDSYYNYDPSGNGEDADGFAPKHAIGAGNYFYGCRAYDNSDDGWDMYQTINPVELVNCWAFSNGYNHWDDASFSGDGNAFKLGGDYTVSAKFVYRCAAFYNRGKGFDQNHNMGVITMINNTAYKNEGKDFQMYEATTAGEGHVAYNNICYPKDINFVSGSDLENNSWDLSGVSLSDDDFLSVDSAGVRGPRKADGSLPEINFLRLSSSSEMVDAGVKNDSISYNGTAPDLGAFESGAHTAVEEVNASANKLKVDILGNPFYDRLRIQIVNLPNESMDLKVQLINVSGKVVINKDIPKGLEYQLITLETSALTKGVYLLNVKNGRSSVTYKIYHY</sequence>
<evidence type="ECO:0000256" key="8">
    <source>
        <dbReference type="ARBA" id="ARBA00038263"/>
    </source>
</evidence>
<keyword evidence="7" id="KW-0456">Lyase</keyword>
<evidence type="ECO:0000256" key="2">
    <source>
        <dbReference type="ARBA" id="ARBA00004613"/>
    </source>
</evidence>
<feature type="signal peptide" evidence="9">
    <location>
        <begin position="1"/>
        <end position="20"/>
    </location>
</feature>
<evidence type="ECO:0000259" key="11">
    <source>
        <dbReference type="Pfam" id="PF22842"/>
    </source>
</evidence>
<dbReference type="RefSeq" id="WP_301189164.1">
    <property type="nucleotide sequence ID" value="NZ_JAPDPJ010000004.1"/>
</dbReference>
<keyword evidence="13" id="KW-1185">Reference proteome</keyword>
<dbReference type="GO" id="GO:0005576">
    <property type="term" value="C:extracellular region"/>
    <property type="evidence" value="ECO:0007669"/>
    <property type="project" value="UniProtKB-SubCell"/>
</dbReference>
<dbReference type="Pfam" id="PF18962">
    <property type="entry name" value="Por_Secre_tail"/>
    <property type="match status" value="1"/>
</dbReference>
<evidence type="ECO:0000256" key="6">
    <source>
        <dbReference type="ARBA" id="ARBA00022837"/>
    </source>
</evidence>
<keyword evidence="3" id="KW-0964">Secreted</keyword>
<dbReference type="Pfam" id="PF22842">
    <property type="entry name" value="Pel9A-like_beta_helix"/>
    <property type="match status" value="1"/>
</dbReference>
<dbReference type="InterPro" id="IPR012334">
    <property type="entry name" value="Pectin_lyas_fold"/>
</dbReference>
<comment type="similarity">
    <text evidence="8">Belongs to the polysaccharide lyase 9 family.</text>
</comment>
<dbReference type="Gene3D" id="2.160.20.10">
    <property type="entry name" value="Single-stranded right-handed beta-helix, Pectin lyase-like"/>
    <property type="match status" value="1"/>
</dbReference>
<evidence type="ECO:0000256" key="4">
    <source>
        <dbReference type="ARBA" id="ARBA00022723"/>
    </source>
</evidence>
<accession>A0AAE3M2E4</accession>
<dbReference type="SMART" id="SM00710">
    <property type="entry name" value="PbH1"/>
    <property type="match status" value="4"/>
</dbReference>
<keyword evidence="5 9" id="KW-0732">Signal</keyword>
<feature type="domain" description="Pel9A-like right handed beta-helix region" evidence="11">
    <location>
        <begin position="138"/>
        <end position="301"/>
    </location>
</feature>
<dbReference type="Proteomes" id="UP001209229">
    <property type="component" value="Unassembled WGS sequence"/>
</dbReference>
<dbReference type="GO" id="GO:0016837">
    <property type="term" value="F:carbon-oxygen lyase activity, acting on polysaccharides"/>
    <property type="evidence" value="ECO:0007669"/>
    <property type="project" value="TreeGrafter"/>
</dbReference>
<dbReference type="InterPro" id="IPR011050">
    <property type="entry name" value="Pectin_lyase_fold/virulence"/>
</dbReference>
<name>A0AAE3M2E4_9BACT</name>
<evidence type="ECO:0000256" key="7">
    <source>
        <dbReference type="ARBA" id="ARBA00023239"/>
    </source>
</evidence>
<feature type="domain" description="Secretion system C-terminal sorting" evidence="10">
    <location>
        <begin position="425"/>
        <end position="498"/>
    </location>
</feature>
<evidence type="ECO:0000256" key="1">
    <source>
        <dbReference type="ARBA" id="ARBA00001913"/>
    </source>
</evidence>
<dbReference type="AlphaFoldDB" id="A0AAE3M2E4"/>
<proteinExistence type="inferred from homology"/>
<comment type="caution">
    <text evidence="12">The sequence shown here is derived from an EMBL/GenBank/DDBJ whole genome shotgun (WGS) entry which is preliminary data.</text>
</comment>
<dbReference type="InterPro" id="IPR026444">
    <property type="entry name" value="Secre_tail"/>
</dbReference>
<evidence type="ECO:0000313" key="13">
    <source>
        <dbReference type="Proteomes" id="UP001209229"/>
    </source>
</evidence>
<dbReference type="PANTHER" id="PTHR40088">
    <property type="entry name" value="PECTATE LYASE (EUROFUNG)"/>
    <property type="match status" value="1"/>
</dbReference>
<reference evidence="12" key="1">
    <citation type="submission" date="2022-10" db="EMBL/GenBank/DDBJ databases">
        <authorList>
            <person name="Yu W.X."/>
        </authorList>
    </citation>
    <scope>NUCLEOTIDE SEQUENCE</scope>
    <source>
        <strain evidence="12">AAT</strain>
    </source>
</reference>
<comment type="subcellular location">
    <subcellularLocation>
        <location evidence="2">Secreted</location>
    </subcellularLocation>
</comment>
<dbReference type="GO" id="GO:0046872">
    <property type="term" value="F:metal ion binding"/>
    <property type="evidence" value="ECO:0007669"/>
    <property type="project" value="UniProtKB-KW"/>
</dbReference>
<dbReference type="InterPro" id="IPR053868">
    <property type="entry name" value="Pel9A-like_beta_helix"/>
</dbReference>
<organism evidence="12 13">
    <name type="scientific">Plebeiibacterium sediminum</name>
    <dbReference type="NCBI Taxonomy" id="2992112"/>
    <lineage>
        <taxon>Bacteria</taxon>
        <taxon>Pseudomonadati</taxon>
        <taxon>Bacteroidota</taxon>
        <taxon>Bacteroidia</taxon>
        <taxon>Marinilabiliales</taxon>
        <taxon>Marinilabiliaceae</taxon>
        <taxon>Plebeiibacterium</taxon>
    </lineage>
</organism>
<dbReference type="NCBIfam" id="TIGR04183">
    <property type="entry name" value="Por_Secre_tail"/>
    <property type="match status" value="1"/>
</dbReference>
<dbReference type="EMBL" id="JAPDPJ010000004">
    <property type="protein sequence ID" value="MCW3785592.1"/>
    <property type="molecule type" value="Genomic_DNA"/>
</dbReference>
<evidence type="ECO:0000256" key="3">
    <source>
        <dbReference type="ARBA" id="ARBA00022525"/>
    </source>
</evidence>
<gene>
    <name evidence="12" type="ORF">OM075_03900</name>
</gene>